<feature type="compositionally biased region" description="Polar residues" evidence="4">
    <location>
        <begin position="427"/>
        <end position="453"/>
    </location>
</feature>
<dbReference type="InterPro" id="IPR001715">
    <property type="entry name" value="CH_dom"/>
</dbReference>
<feature type="compositionally biased region" description="Polar residues" evidence="4">
    <location>
        <begin position="9"/>
        <end position="20"/>
    </location>
</feature>
<organism evidence="6 7">
    <name type="scientific">Strigops habroptila</name>
    <name type="common">Kakapo</name>
    <dbReference type="NCBI Taxonomy" id="2489341"/>
    <lineage>
        <taxon>Eukaryota</taxon>
        <taxon>Metazoa</taxon>
        <taxon>Chordata</taxon>
        <taxon>Craniata</taxon>
        <taxon>Vertebrata</taxon>
        <taxon>Euteleostomi</taxon>
        <taxon>Archelosauria</taxon>
        <taxon>Archosauria</taxon>
        <taxon>Dinosauria</taxon>
        <taxon>Saurischia</taxon>
        <taxon>Theropoda</taxon>
        <taxon>Coelurosauria</taxon>
        <taxon>Aves</taxon>
        <taxon>Neognathae</taxon>
        <taxon>Neoaves</taxon>
        <taxon>Telluraves</taxon>
        <taxon>Australaves</taxon>
        <taxon>Psittaciformes</taxon>
        <taxon>Psittacidae</taxon>
        <taxon>Strigops</taxon>
    </lineage>
</organism>
<dbReference type="Ensembl" id="ENSSHBT00005008953.1">
    <property type="protein sequence ID" value="ENSSHBP00005007452.1"/>
    <property type="gene ID" value="ENSSHBG00005006495.1"/>
</dbReference>
<name>A0A672U1Y3_STRHB</name>
<dbReference type="PROSITE" id="PS50021">
    <property type="entry name" value="CH"/>
    <property type="match status" value="1"/>
</dbReference>
<dbReference type="AlphaFoldDB" id="A0A672U1Y3"/>
<dbReference type="Pfam" id="PF12510">
    <property type="entry name" value="Smoothelin"/>
    <property type="match status" value="1"/>
</dbReference>
<dbReference type="Gene3D" id="1.10.418.10">
    <property type="entry name" value="Calponin-like domain"/>
    <property type="match status" value="1"/>
</dbReference>
<feature type="compositionally biased region" description="Basic and acidic residues" evidence="4">
    <location>
        <begin position="500"/>
        <end position="512"/>
    </location>
</feature>
<evidence type="ECO:0000313" key="6">
    <source>
        <dbReference type="Ensembl" id="ENSSHBP00005007452.1"/>
    </source>
</evidence>
<feature type="compositionally biased region" description="Basic and acidic residues" evidence="4">
    <location>
        <begin position="38"/>
        <end position="49"/>
    </location>
</feature>
<feature type="compositionally biased region" description="Low complexity" evidence="4">
    <location>
        <begin position="464"/>
        <end position="482"/>
    </location>
</feature>
<dbReference type="SUPFAM" id="SSF47576">
    <property type="entry name" value="Calponin-homology domain, CH-domain"/>
    <property type="match status" value="1"/>
</dbReference>
<feature type="region of interest" description="Disordered" evidence="4">
    <location>
        <begin position="37"/>
        <end position="239"/>
    </location>
</feature>
<reference evidence="6 7" key="1">
    <citation type="submission" date="2019-11" db="EMBL/GenBank/DDBJ databases">
        <title>Strigops habroptila (kakapo) genome, bStrHab1, primary haplotype, v2.</title>
        <authorList>
            <person name="Jarvis E.D."/>
            <person name="Howard J."/>
            <person name="Rhie A."/>
            <person name="Phillippy A."/>
            <person name="Korlach J."/>
            <person name="Digby A."/>
            <person name="Iorns D."/>
            <person name="Eason D."/>
            <person name="Robertson B."/>
            <person name="Raemaekers T."/>
            <person name="Howe K."/>
            <person name="Lewin H."/>
            <person name="Damas J."/>
            <person name="Hastie A."/>
            <person name="Tracey A."/>
            <person name="Chow W."/>
            <person name="Fedrigo O."/>
        </authorList>
    </citation>
    <scope>NUCLEOTIDE SEQUENCE [LARGE SCALE GENOMIC DNA]</scope>
</reference>
<gene>
    <name evidence="6" type="primary">SMTN</name>
</gene>
<dbReference type="PANTHER" id="PTHR23167:SF52">
    <property type="entry name" value="SMOOTHELIN"/>
    <property type="match status" value="1"/>
</dbReference>
<feature type="domain" description="Calponin-homology (CH)" evidence="5">
    <location>
        <begin position="562"/>
        <end position="668"/>
    </location>
</feature>
<evidence type="ECO:0000259" key="5">
    <source>
        <dbReference type="PROSITE" id="PS50021"/>
    </source>
</evidence>
<feature type="compositionally biased region" description="Low complexity" evidence="4">
    <location>
        <begin position="179"/>
        <end position="192"/>
    </location>
</feature>
<proteinExistence type="inferred from homology"/>
<comment type="similarity">
    <text evidence="3">Belongs to the smoothelin family.</text>
</comment>
<dbReference type="Pfam" id="PF00307">
    <property type="entry name" value="CH"/>
    <property type="match status" value="1"/>
</dbReference>
<feature type="region of interest" description="Disordered" evidence="4">
    <location>
        <begin position="380"/>
        <end position="545"/>
    </location>
</feature>
<evidence type="ECO:0000256" key="2">
    <source>
        <dbReference type="ARBA" id="ARBA00023054"/>
    </source>
</evidence>
<dbReference type="InterPro" id="IPR022189">
    <property type="entry name" value="SMTN"/>
</dbReference>
<keyword evidence="1" id="KW-0597">Phosphoprotein</keyword>
<reference evidence="6" key="3">
    <citation type="submission" date="2025-09" db="UniProtKB">
        <authorList>
            <consortium name="Ensembl"/>
        </authorList>
    </citation>
    <scope>IDENTIFICATION</scope>
</reference>
<keyword evidence="2" id="KW-0175">Coiled coil</keyword>
<dbReference type="GeneTree" id="ENSGT00940000154495"/>
<feature type="compositionally biased region" description="Low complexity" evidence="4">
    <location>
        <begin position="402"/>
        <end position="426"/>
    </location>
</feature>
<keyword evidence="7" id="KW-1185">Reference proteome</keyword>
<evidence type="ECO:0000256" key="1">
    <source>
        <dbReference type="ARBA" id="ARBA00022553"/>
    </source>
</evidence>
<protein>
    <recommendedName>
        <fullName evidence="5">Calponin-homology (CH) domain-containing protein</fullName>
    </recommendedName>
</protein>
<evidence type="ECO:0000256" key="3">
    <source>
        <dbReference type="ARBA" id="ARBA00061655"/>
    </source>
</evidence>
<reference evidence="6" key="2">
    <citation type="submission" date="2025-08" db="UniProtKB">
        <authorList>
            <consortium name="Ensembl"/>
        </authorList>
    </citation>
    <scope>IDENTIFICATION</scope>
</reference>
<feature type="compositionally biased region" description="Basic and acidic residues" evidence="4">
    <location>
        <begin position="380"/>
        <end position="397"/>
    </location>
</feature>
<dbReference type="FunFam" id="1.10.418.10:FF:000009">
    <property type="entry name" value="smoothelin isoform X2"/>
    <property type="match status" value="1"/>
</dbReference>
<dbReference type="InterPro" id="IPR050540">
    <property type="entry name" value="F-actin_Monoox_Mical"/>
</dbReference>
<feature type="compositionally biased region" description="Polar residues" evidence="4">
    <location>
        <begin position="74"/>
        <end position="89"/>
    </location>
</feature>
<dbReference type="InterPro" id="IPR036872">
    <property type="entry name" value="CH_dom_sf"/>
</dbReference>
<accession>A0A672U1Y3</accession>
<dbReference type="CDD" id="cd21259">
    <property type="entry name" value="CH_SMTNB"/>
    <property type="match status" value="1"/>
</dbReference>
<sequence length="678" mass="74118">MQELHSWQAGDSQKPSTQAAVSGTLVLLELQLASEPRPQLEDAGKDLERGQLCSPGTAQPNGHQAAWKDGSLGSPATTQEPSEGQSHQVEQPPASQPSAGSQLGAAVHGHVPGPAGRHKEQSSVAVPTQDVAGTPARLNTHRWEQASSSLRRPGHTEPNPAAPPPRATSVRERAQRFTPAGAGPAPSTAAAAGGAGGRAEPGQWQRGPRTAPPGPAQNARGCGGGDTEQHPAVVAAGPRPSLDGMKTYFTIEIKDGRVQPLAPRVLATPGSQRAEVTLGLRTTPIRITTIPSSISSICNISSNVTKMEPEMVEQPQAPRLESELPNGMEKVQVRELERRSKLNVEELNRIEDEDVLDKMLDQTTDFEERRLIRNAMRELRQRKRDQREKERDQRLQETRSQATAGRAGHTTETTTTQSTQSADGSARSTVTKTERLVQSSDGTKTSRTTTMESSFVKRSDNGNSTFVQTKSSYSSSSKKTGSIFDREDESASRQSSLAALERRQAEKKKELMKAQSLPKTLASQARKAMMEKLQKEGGSSPNPVAARTAVQRSSSFGVPNANSIKQMLLDWCRAKTRGYEHVDIQNFSSSWSDGMAFCALVHNFFPEAFDYSQLTPQNRRHNFEVAFSSAEKHADCPQLLDVEDMVRMREPDWKCVYTYIQEFYRCLVQKGLVKTKKS</sequence>
<evidence type="ECO:0000256" key="4">
    <source>
        <dbReference type="SAM" id="MobiDB-lite"/>
    </source>
</evidence>
<dbReference type="SMART" id="SM00033">
    <property type="entry name" value="CH"/>
    <property type="match status" value="1"/>
</dbReference>
<evidence type="ECO:0000313" key="7">
    <source>
        <dbReference type="Proteomes" id="UP000472266"/>
    </source>
</evidence>
<feature type="region of interest" description="Disordered" evidence="4">
    <location>
        <begin position="1"/>
        <end position="20"/>
    </location>
</feature>
<dbReference type="Proteomes" id="UP000472266">
    <property type="component" value="Chromosome 12"/>
</dbReference>
<dbReference type="PANTHER" id="PTHR23167">
    <property type="entry name" value="CALPONIN HOMOLOGY DOMAIN-CONTAINING PROTEIN DDB_G0272472-RELATED"/>
    <property type="match status" value="1"/>
</dbReference>